<organism evidence="2 3">
    <name type="scientific">Porphyridium purpureum</name>
    <name type="common">Red alga</name>
    <name type="synonym">Porphyridium cruentum</name>
    <dbReference type="NCBI Taxonomy" id="35688"/>
    <lineage>
        <taxon>Eukaryota</taxon>
        <taxon>Rhodophyta</taxon>
        <taxon>Bangiophyceae</taxon>
        <taxon>Porphyridiales</taxon>
        <taxon>Porphyridiaceae</taxon>
        <taxon>Porphyridium</taxon>
    </lineage>
</organism>
<reference evidence="3" key="1">
    <citation type="journal article" date="2019" name="Nat. Commun.">
        <title>Expansion of phycobilisome linker gene families in mesophilic red algae.</title>
        <authorList>
            <person name="Lee J."/>
            <person name="Kim D."/>
            <person name="Bhattacharya D."/>
            <person name="Yoon H.S."/>
        </authorList>
    </citation>
    <scope>NUCLEOTIDE SEQUENCE [LARGE SCALE GENOMIC DNA]</scope>
    <source>
        <strain evidence="3">CCMP 1328</strain>
    </source>
</reference>
<proteinExistence type="predicted"/>
<dbReference type="Proteomes" id="UP000324585">
    <property type="component" value="Unassembled WGS sequence"/>
</dbReference>
<dbReference type="AlphaFoldDB" id="A0A5J4YN90"/>
<keyword evidence="3" id="KW-1185">Reference proteome</keyword>
<feature type="region of interest" description="Disordered" evidence="1">
    <location>
        <begin position="338"/>
        <end position="396"/>
    </location>
</feature>
<evidence type="ECO:0000256" key="1">
    <source>
        <dbReference type="SAM" id="MobiDB-lite"/>
    </source>
</evidence>
<comment type="caution">
    <text evidence="2">The sequence shown here is derived from an EMBL/GenBank/DDBJ whole genome shotgun (WGS) entry which is preliminary data.</text>
</comment>
<protein>
    <submittedName>
        <fullName evidence="2">Uncharacterized protein</fullName>
    </submittedName>
</protein>
<dbReference type="EMBL" id="VRMN01000008">
    <property type="protein sequence ID" value="KAA8492919.1"/>
    <property type="molecule type" value="Genomic_DNA"/>
</dbReference>
<feature type="region of interest" description="Disordered" evidence="1">
    <location>
        <begin position="200"/>
        <end position="282"/>
    </location>
</feature>
<feature type="compositionally biased region" description="Pro residues" evidence="1">
    <location>
        <begin position="344"/>
        <end position="356"/>
    </location>
</feature>
<accession>A0A5J4YN90</accession>
<sequence length="547" mass="60280">MEASPLESLLRQVDVEASMWAQPSEQGVSWEYALRDNVLYIKVELPSRDDLEKERRIASGAEPVVVVEAPRRSFNGRCSIRTSNIKELVCEVLLEISLDTSMDDEGLNQQSVDREIHSKSTAVWMLPRVSAEHRGILLLCCSYSDMQSSTQEESEPSAYFTGSYGDLRIIFEVTERRLLSLADRAKFAFHHTLLRSLPGFSNRTSQASGTPAASDEVNAPHVPNTGDAPAPASSVRPRGYGASESPREMAMLAKLKRSSEAVQDHPQVSASSSASGSVHSERMGMSGPLYSLSGNAPGYGYPGTMHYPPPSQSAHVSSYSELEDEFLKTGPTAPQYYADTRIQAPPPPPPPPPPARTSPSLPVSRLGPTISKAGKSKAVPGRVLRSPSRKAPEGPAAAGNECICGCFLRNAESSAALVELVTKDMELLEQENEYLRVELKMKRDADGERAVEEIARELRQENARLREKLTERSARVTKSKEVERLRREIAHLQEKVRQLENQSERKDSAPVSPEGAEHREAVKRRTNMALRTIQNQMDGLQKLLGPF</sequence>
<gene>
    <name evidence="2" type="ORF">FVE85_9191</name>
</gene>
<feature type="region of interest" description="Disordered" evidence="1">
    <location>
        <begin position="496"/>
        <end position="521"/>
    </location>
</feature>
<name>A0A5J4YN90_PORPP</name>
<evidence type="ECO:0000313" key="2">
    <source>
        <dbReference type="EMBL" id="KAA8492919.1"/>
    </source>
</evidence>
<feature type="compositionally biased region" description="Polar residues" evidence="1">
    <location>
        <begin position="200"/>
        <end position="211"/>
    </location>
</feature>
<feature type="compositionally biased region" description="Low complexity" evidence="1">
    <location>
        <begin position="268"/>
        <end position="278"/>
    </location>
</feature>
<feature type="compositionally biased region" description="Basic and acidic residues" evidence="1">
    <location>
        <begin position="496"/>
        <end position="508"/>
    </location>
</feature>
<evidence type="ECO:0000313" key="3">
    <source>
        <dbReference type="Proteomes" id="UP000324585"/>
    </source>
</evidence>